<comment type="caution">
    <text evidence="1">The sequence shown here is derived from an EMBL/GenBank/DDBJ whole genome shotgun (WGS) entry which is preliminary data.</text>
</comment>
<dbReference type="AlphaFoldDB" id="A0A0F2TK93"/>
<proteinExistence type="predicted"/>
<name>A0A0F2TK93_STRR3</name>
<dbReference type="RefSeq" id="WP_045694569.1">
    <property type="nucleotide sequence ID" value="NZ_JZKH01000016.1"/>
</dbReference>
<dbReference type="Proteomes" id="UP000033699">
    <property type="component" value="Unassembled WGS sequence"/>
</dbReference>
<gene>
    <name evidence="1" type="ORF">VM95_10610</name>
</gene>
<evidence type="ECO:0000313" key="1">
    <source>
        <dbReference type="EMBL" id="KJS62137.1"/>
    </source>
</evidence>
<accession>A0A0F2TK93</accession>
<reference evidence="1 2" key="1">
    <citation type="submission" date="2015-02" db="EMBL/GenBank/DDBJ databases">
        <authorList>
            <person name="Ju K.-S."/>
            <person name="Doroghazi J.R."/>
            <person name="Metcalf W."/>
        </authorList>
    </citation>
    <scope>NUCLEOTIDE SEQUENCE [LARGE SCALE GENOMIC DNA]</scope>
    <source>
        <strain evidence="1 2">ATCC 31215</strain>
    </source>
</reference>
<sequence length="172" mass="18241">MSTYREKVESRLAGELLPGEVVREAVPAFRIGGVRKVMTVGAAGIGGLAAAAGFALATRQGRPEAPSVPIGTPSRFFLASSSRRVAVFTLGGIVKAAPGKLVHSWPLDRIAWISEPELVPGMAQALRVRIGIADEGVLGVEFPRLNVEAGRYLVKRLLRDLEELDQDGGDAT</sequence>
<organism evidence="1 2">
    <name type="scientific">Streptomyces rubellomurinus (strain ATCC 31215)</name>
    <dbReference type="NCBI Taxonomy" id="359131"/>
    <lineage>
        <taxon>Bacteria</taxon>
        <taxon>Bacillati</taxon>
        <taxon>Actinomycetota</taxon>
        <taxon>Actinomycetes</taxon>
        <taxon>Kitasatosporales</taxon>
        <taxon>Streptomycetaceae</taxon>
        <taxon>Streptomyces</taxon>
    </lineage>
</organism>
<dbReference type="EMBL" id="JZKH01000016">
    <property type="protein sequence ID" value="KJS62137.1"/>
    <property type="molecule type" value="Genomic_DNA"/>
</dbReference>
<evidence type="ECO:0000313" key="2">
    <source>
        <dbReference type="Proteomes" id="UP000033699"/>
    </source>
</evidence>
<keyword evidence="2" id="KW-1185">Reference proteome</keyword>
<dbReference type="OrthoDB" id="3627002at2"/>
<dbReference type="PATRIC" id="fig|359131.3.peg.1842"/>
<protein>
    <submittedName>
        <fullName evidence="1">Uncharacterized protein</fullName>
    </submittedName>
</protein>